<gene>
    <name evidence="1" type="ORF">VZT92_017879</name>
</gene>
<protein>
    <submittedName>
        <fullName evidence="1">Uncharacterized protein</fullName>
    </submittedName>
</protein>
<comment type="caution">
    <text evidence="1">The sequence shown here is derived from an EMBL/GenBank/DDBJ whole genome shotgun (WGS) entry which is preliminary data.</text>
</comment>
<reference evidence="1 2" key="1">
    <citation type="journal article" date="2024" name="Genome Biol. Evol.">
        <title>Chromosome-level genome assembly of the viviparous eelpout Zoarces viviparus.</title>
        <authorList>
            <person name="Fuhrmann N."/>
            <person name="Brasseur M.V."/>
            <person name="Bakowski C.E."/>
            <person name="Podsiadlowski L."/>
            <person name="Prost S."/>
            <person name="Krehenwinkel H."/>
            <person name="Mayer C."/>
        </authorList>
    </citation>
    <scope>NUCLEOTIDE SEQUENCE [LARGE SCALE GENOMIC DNA]</scope>
    <source>
        <strain evidence="1">NO-MEL_2022_Ind0_liver</strain>
    </source>
</reference>
<dbReference type="Proteomes" id="UP001488805">
    <property type="component" value="Unassembled WGS sequence"/>
</dbReference>
<sequence>MQRHNRIWHLHCCPSMPGPLRLHHMPVHSACICLLPEPAGLLGDASGLWNMCRGGGTDKHVMTAQSTVPASRVPNSLYPWAVCNHPICAELTAGSETQL</sequence>
<keyword evidence="2" id="KW-1185">Reference proteome</keyword>
<dbReference type="EMBL" id="JBCEZU010000156">
    <property type="protein sequence ID" value="KAK9524009.1"/>
    <property type="molecule type" value="Genomic_DNA"/>
</dbReference>
<organism evidence="1 2">
    <name type="scientific">Zoarces viviparus</name>
    <name type="common">Viviparous eelpout</name>
    <name type="synonym">Blennius viviparus</name>
    <dbReference type="NCBI Taxonomy" id="48416"/>
    <lineage>
        <taxon>Eukaryota</taxon>
        <taxon>Metazoa</taxon>
        <taxon>Chordata</taxon>
        <taxon>Craniata</taxon>
        <taxon>Vertebrata</taxon>
        <taxon>Euteleostomi</taxon>
        <taxon>Actinopterygii</taxon>
        <taxon>Neopterygii</taxon>
        <taxon>Teleostei</taxon>
        <taxon>Neoteleostei</taxon>
        <taxon>Acanthomorphata</taxon>
        <taxon>Eupercaria</taxon>
        <taxon>Perciformes</taxon>
        <taxon>Cottioidei</taxon>
        <taxon>Zoarcales</taxon>
        <taxon>Zoarcidae</taxon>
        <taxon>Zoarcinae</taxon>
        <taxon>Zoarces</taxon>
    </lineage>
</organism>
<name>A0AAW1EN22_ZOAVI</name>
<proteinExistence type="predicted"/>
<accession>A0AAW1EN22</accession>
<dbReference type="AlphaFoldDB" id="A0AAW1EN22"/>
<evidence type="ECO:0000313" key="1">
    <source>
        <dbReference type="EMBL" id="KAK9524009.1"/>
    </source>
</evidence>
<evidence type="ECO:0000313" key="2">
    <source>
        <dbReference type="Proteomes" id="UP001488805"/>
    </source>
</evidence>